<evidence type="ECO:0000313" key="3">
    <source>
        <dbReference type="EMBL" id="RAR86042.1"/>
    </source>
</evidence>
<evidence type="ECO:0000259" key="2">
    <source>
        <dbReference type="Pfam" id="PF11575"/>
    </source>
</evidence>
<dbReference type="AlphaFoldDB" id="A0A328ZMU3"/>
<feature type="domain" description="Aerobactin siderophore biosynthesis IucA/IucC-like C-terminal" evidence="1">
    <location>
        <begin position="68"/>
        <end position="197"/>
    </location>
</feature>
<keyword evidence="4" id="KW-1185">Reference proteome</keyword>
<dbReference type="InterPro" id="IPR022770">
    <property type="entry name" value="IucA/IucC-like_C"/>
</dbReference>
<gene>
    <name evidence="3" type="ORF">AX018_10023</name>
</gene>
<dbReference type="Proteomes" id="UP000248856">
    <property type="component" value="Unassembled WGS sequence"/>
</dbReference>
<proteinExistence type="predicted"/>
<reference evidence="3 4" key="1">
    <citation type="submission" date="2018-06" db="EMBL/GenBank/DDBJ databases">
        <title>Genomic Encyclopedia of Archaeal and Bacterial Type Strains, Phase II (KMG-II): from individual species to whole genera.</title>
        <authorList>
            <person name="Goeker M."/>
        </authorList>
    </citation>
    <scope>NUCLEOTIDE SEQUENCE [LARGE SCALE GENOMIC DNA]</scope>
    <source>
        <strain evidence="3 4">CFPB 3232</strain>
    </source>
</reference>
<evidence type="ECO:0000313" key="4">
    <source>
        <dbReference type="Proteomes" id="UP000248856"/>
    </source>
</evidence>
<sequence length="267" mass="30295">MRIFETLDAFFSGALVECAQTFILSPSPPPDSIALWRVLEEPQVLRDLLERNHAHLRAKGTDLRASASMWSMRYCWVVLPYAMVAATLLRQILPITPRETWVQFDDQGQPLRFVVSTAGTAASGEASTQQRYAPLVFDHLQPLVEAIHALTRLSRRILWVNVVRHVQAIFDHGLQDPALAPAISMERRMLLETPRWDTPGTLFQKPCENPLFHPPRSVHLQGEGGVHRTIQVHRSCCLFYQVDEPRYCSACPLDPENIPSRKAQCNL</sequence>
<name>A0A328ZMU3_9BURK</name>
<dbReference type="InterPro" id="IPR024726">
    <property type="entry name" value="FhuF_C"/>
</dbReference>
<feature type="domain" description="Ferric siderophore reductase C-terminal" evidence="2">
    <location>
        <begin position="234"/>
        <end position="253"/>
    </location>
</feature>
<dbReference type="GO" id="GO:0003824">
    <property type="term" value="F:catalytic activity"/>
    <property type="evidence" value="ECO:0007669"/>
    <property type="project" value="UniProtKB-ARBA"/>
</dbReference>
<comment type="caution">
    <text evidence="3">The sequence shown here is derived from an EMBL/GenBank/DDBJ whole genome shotgun (WGS) entry which is preliminary data.</text>
</comment>
<dbReference type="Pfam" id="PF06276">
    <property type="entry name" value="FhuF"/>
    <property type="match status" value="1"/>
</dbReference>
<organism evidence="3 4">
    <name type="scientific">Paracidovorax anthurii</name>
    <dbReference type="NCBI Taxonomy" id="78229"/>
    <lineage>
        <taxon>Bacteria</taxon>
        <taxon>Pseudomonadati</taxon>
        <taxon>Pseudomonadota</taxon>
        <taxon>Betaproteobacteria</taxon>
        <taxon>Burkholderiales</taxon>
        <taxon>Comamonadaceae</taxon>
        <taxon>Paracidovorax</taxon>
    </lineage>
</organism>
<accession>A0A328ZMU3</accession>
<evidence type="ECO:0000259" key="1">
    <source>
        <dbReference type="Pfam" id="PF06276"/>
    </source>
</evidence>
<dbReference type="NCBIfam" id="TIGR03951">
    <property type="entry name" value="Fe_III_red_FhuF"/>
    <property type="match status" value="1"/>
</dbReference>
<dbReference type="GO" id="GO:0051537">
    <property type="term" value="F:2 iron, 2 sulfur cluster binding"/>
    <property type="evidence" value="ECO:0007669"/>
    <property type="project" value="InterPro"/>
</dbReference>
<dbReference type="InterPro" id="IPR008090">
    <property type="entry name" value="Fe_iron_reduct"/>
</dbReference>
<protein>
    <submittedName>
        <fullName evidence="3">Ferric iron reductase protein FhuF</fullName>
    </submittedName>
</protein>
<dbReference type="EMBL" id="QLTA01000002">
    <property type="protein sequence ID" value="RAR86042.1"/>
    <property type="molecule type" value="Genomic_DNA"/>
</dbReference>
<dbReference type="Pfam" id="PF11575">
    <property type="entry name" value="FhuF_C"/>
    <property type="match status" value="1"/>
</dbReference>